<evidence type="ECO:0000313" key="2">
    <source>
        <dbReference type="EMBL" id="NKY39652.1"/>
    </source>
</evidence>
<dbReference type="Gene3D" id="2.130.10.10">
    <property type="entry name" value="YVTN repeat-like/Quinoprotein amine dehydrogenase"/>
    <property type="match status" value="1"/>
</dbReference>
<feature type="transmembrane region" description="Helical" evidence="1">
    <location>
        <begin position="173"/>
        <end position="196"/>
    </location>
</feature>
<evidence type="ECO:0000313" key="3">
    <source>
        <dbReference type="Proteomes" id="UP000777774"/>
    </source>
</evidence>
<feature type="transmembrane region" description="Helical" evidence="1">
    <location>
        <begin position="51"/>
        <end position="75"/>
    </location>
</feature>
<keyword evidence="1" id="KW-0472">Membrane</keyword>
<dbReference type="Proteomes" id="UP000777774">
    <property type="component" value="Unassembled WGS sequence"/>
</dbReference>
<name>A0ABX1K104_9CELL</name>
<dbReference type="EMBL" id="JAAXOY010000187">
    <property type="protein sequence ID" value="NKY39652.1"/>
    <property type="molecule type" value="Genomic_DNA"/>
</dbReference>
<proteinExistence type="predicted"/>
<protein>
    <submittedName>
        <fullName evidence="2">DUF624 domain-containing protein</fullName>
    </submittedName>
</protein>
<comment type="caution">
    <text evidence="2">The sequence shown here is derived from an EMBL/GenBank/DDBJ whole genome shotgun (WGS) entry which is preliminary data.</text>
</comment>
<dbReference type="SUPFAM" id="SSF110296">
    <property type="entry name" value="Oligoxyloglucan reducing end-specific cellobiohydrolase"/>
    <property type="match status" value="1"/>
</dbReference>
<evidence type="ECO:0000256" key="1">
    <source>
        <dbReference type="SAM" id="Phobius"/>
    </source>
</evidence>
<accession>A0ABX1K104</accession>
<keyword evidence="1" id="KW-0812">Transmembrane</keyword>
<organism evidence="2 3">
    <name type="scientific">Cellulomonas septica</name>
    <dbReference type="NCBI Taxonomy" id="285080"/>
    <lineage>
        <taxon>Bacteria</taxon>
        <taxon>Bacillati</taxon>
        <taxon>Actinomycetota</taxon>
        <taxon>Actinomycetes</taxon>
        <taxon>Micrococcales</taxon>
        <taxon>Cellulomonadaceae</taxon>
        <taxon>Cellulomonas</taxon>
    </lineage>
</organism>
<dbReference type="InterPro" id="IPR015943">
    <property type="entry name" value="WD40/YVTN_repeat-like_dom_sf"/>
</dbReference>
<feature type="transmembrane region" description="Helical" evidence="1">
    <location>
        <begin position="202"/>
        <end position="224"/>
    </location>
</feature>
<keyword evidence="3" id="KW-1185">Reference proteome</keyword>
<feature type="non-terminal residue" evidence="2">
    <location>
        <position position="1"/>
    </location>
</feature>
<reference evidence="2 3" key="1">
    <citation type="submission" date="2020-04" db="EMBL/GenBank/DDBJ databases">
        <title>MicrobeNet Type strains.</title>
        <authorList>
            <person name="Nicholson A.C."/>
        </authorList>
    </citation>
    <scope>NUCLEOTIDE SEQUENCE [LARGE SCALE GENOMIC DNA]</scope>
    <source>
        <strain evidence="2 3">ATCC BAA-787</strain>
    </source>
</reference>
<sequence>TYTNSWDPQNGAILRSSDRGETWQKTMLPFKVGGNMPGRGMGVLRVATHVVGVNALVLLGTLAGLVVLGLVPALVAGARLLARLADGHPSDHLWHDFWSAYRSGWRRTNLLGAPVWPVGAVLSVDAAVVRFVDGPLAAVLAAGVLALGAWFCVALLTLVAVARRYDETPGRTWRFAALFPLLSPGTSLAVLVVVAACTVSVLALPVLGPLVGIALPLLAGGWLVDRRLDALDARTS</sequence>
<feature type="transmembrane region" description="Helical" evidence="1">
    <location>
        <begin position="138"/>
        <end position="161"/>
    </location>
</feature>
<dbReference type="InterPro" id="IPR006938">
    <property type="entry name" value="DUF624"/>
</dbReference>
<gene>
    <name evidence="2" type="ORF">HGA02_08955</name>
</gene>
<keyword evidence="1" id="KW-1133">Transmembrane helix</keyword>
<dbReference type="RefSeq" id="WP_168678718.1">
    <property type="nucleotide sequence ID" value="NZ_JAAXOY010000187.1"/>
</dbReference>
<dbReference type="Pfam" id="PF04854">
    <property type="entry name" value="DUF624"/>
    <property type="match status" value="1"/>
</dbReference>